<evidence type="ECO:0000259" key="6">
    <source>
        <dbReference type="Pfam" id="PF00465"/>
    </source>
</evidence>
<dbReference type="FunFam" id="3.40.50.1970:FF:000003">
    <property type="entry name" value="Alcohol dehydrogenase, iron-containing"/>
    <property type="match status" value="1"/>
</dbReference>
<keyword evidence="3 8" id="KW-0560">Oxidoreductase</keyword>
<dbReference type="InterPro" id="IPR001670">
    <property type="entry name" value="ADH_Fe/GldA"/>
</dbReference>
<evidence type="ECO:0000256" key="5">
    <source>
        <dbReference type="ARBA" id="ARBA00049243"/>
    </source>
</evidence>
<dbReference type="OrthoDB" id="9815791at2"/>
<dbReference type="Pfam" id="PF25137">
    <property type="entry name" value="ADH_Fe_C"/>
    <property type="match status" value="1"/>
</dbReference>
<dbReference type="InterPro" id="IPR056798">
    <property type="entry name" value="ADH_Fe_C"/>
</dbReference>
<dbReference type="GO" id="GO:0004022">
    <property type="term" value="F:alcohol dehydrogenase (NAD+) activity"/>
    <property type="evidence" value="ECO:0007669"/>
    <property type="project" value="UniProtKB-EC"/>
</dbReference>
<dbReference type="PANTHER" id="PTHR11496">
    <property type="entry name" value="ALCOHOL DEHYDROGENASE"/>
    <property type="match status" value="1"/>
</dbReference>
<accession>A0A2R8ACN5</accession>
<evidence type="ECO:0000256" key="4">
    <source>
        <dbReference type="ARBA" id="ARBA00023027"/>
    </source>
</evidence>
<feature type="domain" description="Fe-containing alcohol dehydrogenase-like C-terminal" evidence="7">
    <location>
        <begin position="186"/>
        <end position="322"/>
    </location>
</feature>
<dbReference type="InterPro" id="IPR039697">
    <property type="entry name" value="Alcohol_dehydrogenase_Fe"/>
</dbReference>
<dbReference type="EMBL" id="OMKW01000003">
    <property type="protein sequence ID" value="SPF29840.1"/>
    <property type="molecule type" value="Genomic_DNA"/>
</dbReference>
<evidence type="ECO:0000259" key="7">
    <source>
        <dbReference type="Pfam" id="PF25137"/>
    </source>
</evidence>
<dbReference type="GO" id="GO:0050060">
    <property type="term" value="F:long-chain-alcohol dehydrogenase activity"/>
    <property type="evidence" value="ECO:0007669"/>
    <property type="project" value="UniProtKB-EC"/>
</dbReference>
<evidence type="ECO:0000256" key="1">
    <source>
        <dbReference type="ARBA" id="ARBA00001962"/>
    </source>
</evidence>
<dbReference type="PANTHER" id="PTHR11496:SF102">
    <property type="entry name" value="ALCOHOL DEHYDROGENASE 4"/>
    <property type="match status" value="1"/>
</dbReference>
<comment type="catalytic activity">
    <reaction evidence="5">
        <text>a primary alcohol + NAD(+) = an aldehyde + NADH + H(+)</text>
        <dbReference type="Rhea" id="RHEA:10736"/>
        <dbReference type="ChEBI" id="CHEBI:15378"/>
        <dbReference type="ChEBI" id="CHEBI:15734"/>
        <dbReference type="ChEBI" id="CHEBI:17478"/>
        <dbReference type="ChEBI" id="CHEBI:57540"/>
        <dbReference type="ChEBI" id="CHEBI:57945"/>
        <dbReference type="EC" id="1.1.1.1"/>
    </reaction>
</comment>
<evidence type="ECO:0000256" key="2">
    <source>
        <dbReference type="ARBA" id="ARBA00007358"/>
    </source>
</evidence>
<protein>
    <submittedName>
        <fullName evidence="8">Long-chain-alcohol dehydrogenase 1</fullName>
        <ecNumber evidence="8">1.1.1.192</ecNumber>
    </submittedName>
</protein>
<gene>
    <name evidence="8" type="primary">adh1_1</name>
    <name evidence="8" type="ORF">POI8812_02161</name>
</gene>
<dbReference type="RefSeq" id="WP_108782584.1">
    <property type="nucleotide sequence ID" value="NZ_OMKW01000003.1"/>
</dbReference>
<evidence type="ECO:0000256" key="3">
    <source>
        <dbReference type="ARBA" id="ARBA00023002"/>
    </source>
</evidence>
<dbReference type="Gene3D" id="1.20.1090.10">
    <property type="entry name" value="Dehydroquinate synthase-like - alpha domain"/>
    <property type="match status" value="1"/>
</dbReference>
<proteinExistence type="inferred from homology"/>
<name>A0A2R8ACN5_9RHOB</name>
<dbReference type="Proteomes" id="UP000244932">
    <property type="component" value="Unassembled WGS sequence"/>
</dbReference>
<sequence length="378" mass="39106">MSYDMGFVPPALFGPGRLVEVPSRAKTLGARTALIIADPFLADAGLLDPLTAGLKAEGLDVDLFTEFSGEPKTTHVTAAARRADSVDLVIGIGGGSALDIAKSAASIAAPDADALDYAVGGKPLAARRPRLAIMIPTTAGTGSESSATNILSDPDGNKRWIWGHVTKPDLIVLDPELTVSLPPALTAWTGMDALVHAFEASTNRRTNPGGQLHGHHALQLVARALPQAVATPTDIEARGALMLGSFHAGIAIDNCNCAIAHNISHAMASFGPVHHGLATALAFEATLPWLVTQDTAELRAAATALDCSLTNLPQRITALMDACNIVRALPETCQIPGSQALAAAMTREPNLGILEVTVGAPDAQAMARAVFELLGETA</sequence>
<keyword evidence="9" id="KW-1185">Reference proteome</keyword>
<keyword evidence="4" id="KW-0520">NAD</keyword>
<dbReference type="Pfam" id="PF00465">
    <property type="entry name" value="Fe-ADH"/>
    <property type="match status" value="1"/>
</dbReference>
<evidence type="ECO:0000313" key="9">
    <source>
        <dbReference type="Proteomes" id="UP000244932"/>
    </source>
</evidence>
<dbReference type="PROSITE" id="PS00913">
    <property type="entry name" value="ADH_IRON_1"/>
    <property type="match status" value="1"/>
</dbReference>
<dbReference type="Gene3D" id="3.40.50.1970">
    <property type="match status" value="1"/>
</dbReference>
<dbReference type="EC" id="1.1.1.192" evidence="8"/>
<dbReference type="SUPFAM" id="SSF56796">
    <property type="entry name" value="Dehydroquinate synthase-like"/>
    <property type="match status" value="1"/>
</dbReference>
<evidence type="ECO:0000313" key="8">
    <source>
        <dbReference type="EMBL" id="SPF29840.1"/>
    </source>
</evidence>
<feature type="domain" description="Alcohol dehydrogenase iron-type/glycerol dehydrogenase GldA" evidence="6">
    <location>
        <begin position="12"/>
        <end position="175"/>
    </location>
</feature>
<reference evidence="8 9" key="1">
    <citation type="submission" date="2018-03" db="EMBL/GenBank/DDBJ databases">
        <authorList>
            <person name="Keele B.F."/>
        </authorList>
    </citation>
    <scope>NUCLEOTIDE SEQUENCE [LARGE SCALE GENOMIC DNA]</scope>
    <source>
        <strain evidence="8 9">CeCT 8812</strain>
    </source>
</reference>
<comment type="cofactor">
    <cofactor evidence="1">
        <name>Fe cation</name>
        <dbReference type="ChEBI" id="CHEBI:24875"/>
    </cofactor>
</comment>
<dbReference type="InterPro" id="IPR018211">
    <property type="entry name" value="ADH_Fe_CS"/>
</dbReference>
<dbReference type="AlphaFoldDB" id="A0A2R8ACN5"/>
<comment type="similarity">
    <text evidence="2">Belongs to the iron-containing alcohol dehydrogenase family.</text>
</comment>
<dbReference type="GO" id="GO:0046872">
    <property type="term" value="F:metal ion binding"/>
    <property type="evidence" value="ECO:0007669"/>
    <property type="project" value="InterPro"/>
</dbReference>
<organism evidence="8 9">
    <name type="scientific">Pontivivens insulae</name>
    <dbReference type="NCBI Taxonomy" id="1639689"/>
    <lineage>
        <taxon>Bacteria</taxon>
        <taxon>Pseudomonadati</taxon>
        <taxon>Pseudomonadota</taxon>
        <taxon>Alphaproteobacteria</taxon>
        <taxon>Rhodobacterales</taxon>
        <taxon>Paracoccaceae</taxon>
        <taxon>Pontivivens</taxon>
    </lineage>
</organism>